<dbReference type="InterPro" id="IPR040064">
    <property type="entry name" value="MoaA-like"/>
</dbReference>
<organism evidence="15 17">
    <name type="scientific">Adineta steineri</name>
    <dbReference type="NCBI Taxonomy" id="433720"/>
    <lineage>
        <taxon>Eukaryota</taxon>
        <taxon>Metazoa</taxon>
        <taxon>Spiralia</taxon>
        <taxon>Gnathifera</taxon>
        <taxon>Rotifera</taxon>
        <taxon>Eurotatoria</taxon>
        <taxon>Bdelloidea</taxon>
        <taxon>Adinetida</taxon>
        <taxon>Adinetidae</taxon>
        <taxon>Adineta</taxon>
    </lineage>
</organism>
<dbReference type="PANTHER" id="PTHR22960">
    <property type="entry name" value="MOLYBDOPTERIN COFACTOR SYNTHESIS PROTEIN A"/>
    <property type="match status" value="1"/>
</dbReference>
<keyword evidence="6" id="KW-0479">Metal-binding</keyword>
<evidence type="ECO:0000259" key="14">
    <source>
        <dbReference type="PROSITE" id="PS51918"/>
    </source>
</evidence>
<evidence type="ECO:0000256" key="7">
    <source>
        <dbReference type="ARBA" id="ARBA00022741"/>
    </source>
</evidence>
<protein>
    <recommendedName>
        <fullName evidence="3">GTP 3',8-cyclase</fullName>
        <ecNumber evidence="3">4.1.99.22</ecNumber>
    </recommendedName>
</protein>
<comment type="pathway">
    <text evidence="2">Cofactor biosynthesis; molybdopterin biosynthesis.</text>
</comment>
<dbReference type="UniPathway" id="UPA00344"/>
<dbReference type="SMART" id="SM00729">
    <property type="entry name" value="Elp3"/>
    <property type="match status" value="1"/>
</dbReference>
<keyword evidence="5" id="KW-0949">S-adenosyl-L-methionine</keyword>
<keyword evidence="9" id="KW-0411">Iron-sulfur</keyword>
<keyword evidence="4" id="KW-0004">4Fe-4S</keyword>
<evidence type="ECO:0000256" key="3">
    <source>
        <dbReference type="ARBA" id="ARBA00012167"/>
    </source>
</evidence>
<dbReference type="PROSITE" id="PS01305">
    <property type="entry name" value="MOAA_NIFB_PQQE"/>
    <property type="match status" value="1"/>
</dbReference>
<keyword evidence="10" id="KW-0342">GTP-binding</keyword>
<sequence>MTSASRQPALLIDSFNRLHNYLRISLTERCNLRCQYCMPEKGIDLSPADHILTTNEILRLVRIFTLYGGVNKIRLTGGEPTIRKDLIDIIRGIRSYPTMKTIGITTNGVLLHRFLEPLAEAGLNSLNISLDTLIKEKFEFLARRAAFTRVITNIRLALDMPKLYPLVKINCVVMQGINTDELNDFIELTRDQPNLAVRFIEYMPFSDNKWNEKKYFPYEAMLKIIKQKYNLEKLPPNDKNDTTKWYRVNENSYQGKVGFITSMSEHFCSTCNRVRITADGQLKVCLFDNKEMSLRDALRSGATDEEIYSLIQRTLYKKEKEHLPMNDLATSENRPMILIGG</sequence>
<dbReference type="InterPro" id="IPR010505">
    <property type="entry name" value="MoaA_twitch"/>
</dbReference>
<dbReference type="Gene3D" id="3.20.20.70">
    <property type="entry name" value="Aldolase class I"/>
    <property type="match status" value="1"/>
</dbReference>
<dbReference type="InterPro" id="IPR013785">
    <property type="entry name" value="Aldolase_TIM"/>
</dbReference>
<evidence type="ECO:0000313" key="17">
    <source>
        <dbReference type="Proteomes" id="UP000663845"/>
    </source>
</evidence>
<dbReference type="Pfam" id="PF06463">
    <property type="entry name" value="Mob_synth_C"/>
    <property type="match status" value="1"/>
</dbReference>
<dbReference type="SFLD" id="SFLDS00029">
    <property type="entry name" value="Radical_SAM"/>
    <property type="match status" value="1"/>
</dbReference>
<dbReference type="PROSITE" id="PS51918">
    <property type="entry name" value="RADICAL_SAM"/>
    <property type="match status" value="1"/>
</dbReference>
<comment type="cofactor">
    <cofactor evidence="1">
        <name>[4Fe-4S] cluster</name>
        <dbReference type="ChEBI" id="CHEBI:49883"/>
    </cofactor>
</comment>
<dbReference type="EMBL" id="CAJNOG010000016">
    <property type="protein sequence ID" value="CAF0761033.1"/>
    <property type="molecule type" value="Genomic_DNA"/>
</dbReference>
<accession>A0A813Q0C2</accession>
<comment type="catalytic activity">
    <reaction evidence="13">
        <text>GTP + AH2 + S-adenosyl-L-methionine = (8S)-3',8-cyclo-7,8-dihydroguanosine 5'-triphosphate + 5'-deoxyadenosine + L-methionine + A + H(+)</text>
        <dbReference type="Rhea" id="RHEA:49576"/>
        <dbReference type="ChEBI" id="CHEBI:13193"/>
        <dbReference type="ChEBI" id="CHEBI:15378"/>
        <dbReference type="ChEBI" id="CHEBI:17319"/>
        <dbReference type="ChEBI" id="CHEBI:17499"/>
        <dbReference type="ChEBI" id="CHEBI:37565"/>
        <dbReference type="ChEBI" id="CHEBI:57844"/>
        <dbReference type="ChEBI" id="CHEBI:59789"/>
        <dbReference type="ChEBI" id="CHEBI:131766"/>
        <dbReference type="EC" id="4.1.99.22"/>
    </reaction>
</comment>
<evidence type="ECO:0000313" key="15">
    <source>
        <dbReference type="EMBL" id="CAF0761033.1"/>
    </source>
</evidence>
<dbReference type="InterPro" id="IPR013483">
    <property type="entry name" value="MoaA"/>
</dbReference>
<dbReference type="PANTHER" id="PTHR22960:SF0">
    <property type="entry name" value="MOLYBDENUM COFACTOR BIOSYNTHESIS PROTEIN 1"/>
    <property type="match status" value="1"/>
</dbReference>
<evidence type="ECO:0000256" key="12">
    <source>
        <dbReference type="ARBA" id="ARBA00023239"/>
    </source>
</evidence>
<dbReference type="EC" id="4.1.99.22" evidence="3"/>
<evidence type="ECO:0000256" key="4">
    <source>
        <dbReference type="ARBA" id="ARBA00022485"/>
    </source>
</evidence>
<dbReference type="Proteomes" id="UP000663844">
    <property type="component" value="Unassembled WGS sequence"/>
</dbReference>
<dbReference type="NCBIfam" id="TIGR02666">
    <property type="entry name" value="moaA"/>
    <property type="match status" value="1"/>
</dbReference>
<evidence type="ECO:0000256" key="1">
    <source>
        <dbReference type="ARBA" id="ARBA00001966"/>
    </source>
</evidence>
<gene>
    <name evidence="15" type="ORF">JYZ213_LOCUS3062</name>
    <name evidence="16" type="ORF">OXD698_LOCUS24305</name>
</gene>
<dbReference type="InterPro" id="IPR006638">
    <property type="entry name" value="Elp3/MiaA/NifB-like_rSAM"/>
</dbReference>
<dbReference type="GO" id="GO:0006777">
    <property type="term" value="P:Mo-molybdopterin cofactor biosynthetic process"/>
    <property type="evidence" value="ECO:0007669"/>
    <property type="project" value="UniProtKB-KW"/>
</dbReference>
<dbReference type="Proteomes" id="UP000663845">
    <property type="component" value="Unassembled WGS sequence"/>
</dbReference>
<evidence type="ECO:0000313" key="16">
    <source>
        <dbReference type="EMBL" id="CAF3907785.1"/>
    </source>
</evidence>
<evidence type="ECO:0000256" key="10">
    <source>
        <dbReference type="ARBA" id="ARBA00023134"/>
    </source>
</evidence>
<comment type="caution">
    <text evidence="15">The sequence shown here is derived from an EMBL/GenBank/DDBJ whole genome shotgun (WGS) entry which is preliminary data.</text>
</comment>
<dbReference type="Pfam" id="PF04055">
    <property type="entry name" value="Radical_SAM"/>
    <property type="match status" value="1"/>
</dbReference>
<keyword evidence="12" id="KW-0456">Lyase</keyword>
<dbReference type="SUPFAM" id="SSF102114">
    <property type="entry name" value="Radical SAM enzymes"/>
    <property type="match status" value="1"/>
</dbReference>
<proteinExistence type="predicted"/>
<dbReference type="InterPro" id="IPR000385">
    <property type="entry name" value="MoaA_NifB_PqqE_Fe-S-bd_CS"/>
</dbReference>
<dbReference type="AlphaFoldDB" id="A0A813Q0C2"/>
<dbReference type="InterPro" id="IPR058240">
    <property type="entry name" value="rSAM_sf"/>
</dbReference>
<dbReference type="EMBL" id="CAJOAZ010002226">
    <property type="protein sequence ID" value="CAF3907785.1"/>
    <property type="molecule type" value="Genomic_DNA"/>
</dbReference>
<reference evidence="15" key="1">
    <citation type="submission" date="2021-02" db="EMBL/GenBank/DDBJ databases">
        <authorList>
            <person name="Nowell W R."/>
        </authorList>
    </citation>
    <scope>NUCLEOTIDE SEQUENCE</scope>
</reference>
<feature type="domain" description="Radical SAM core" evidence="14">
    <location>
        <begin position="14"/>
        <end position="232"/>
    </location>
</feature>
<dbReference type="SFLD" id="SFLDG01386">
    <property type="entry name" value="main_SPASM_domain-containing"/>
    <property type="match status" value="1"/>
</dbReference>
<dbReference type="GO" id="GO:0046872">
    <property type="term" value="F:metal ion binding"/>
    <property type="evidence" value="ECO:0007669"/>
    <property type="project" value="UniProtKB-KW"/>
</dbReference>
<dbReference type="GO" id="GO:0005525">
    <property type="term" value="F:GTP binding"/>
    <property type="evidence" value="ECO:0007669"/>
    <property type="project" value="UniProtKB-KW"/>
</dbReference>
<evidence type="ECO:0000256" key="5">
    <source>
        <dbReference type="ARBA" id="ARBA00022691"/>
    </source>
</evidence>
<keyword evidence="11" id="KW-0501">Molybdenum cofactor biosynthesis</keyword>
<evidence type="ECO:0000256" key="6">
    <source>
        <dbReference type="ARBA" id="ARBA00022723"/>
    </source>
</evidence>
<dbReference type="InterPro" id="IPR050105">
    <property type="entry name" value="MoCo_biosynth_MoaA/MoaC"/>
</dbReference>
<keyword evidence="7" id="KW-0547">Nucleotide-binding</keyword>
<evidence type="ECO:0000256" key="13">
    <source>
        <dbReference type="ARBA" id="ARBA00048697"/>
    </source>
</evidence>
<dbReference type="SFLD" id="SFLDG01383">
    <property type="entry name" value="cyclic_pyranopterin_phosphate"/>
    <property type="match status" value="1"/>
</dbReference>
<dbReference type="InterPro" id="IPR007197">
    <property type="entry name" value="rSAM"/>
</dbReference>
<evidence type="ECO:0000256" key="11">
    <source>
        <dbReference type="ARBA" id="ARBA00023150"/>
    </source>
</evidence>
<name>A0A813Q0C2_9BILA</name>
<evidence type="ECO:0000256" key="2">
    <source>
        <dbReference type="ARBA" id="ARBA00005046"/>
    </source>
</evidence>
<dbReference type="SFLD" id="SFLDG01067">
    <property type="entry name" value="SPASM/twitch_domain_containing"/>
    <property type="match status" value="1"/>
</dbReference>
<dbReference type="GO" id="GO:0061799">
    <property type="term" value="F:cyclic pyranopterin monophosphate synthase activity"/>
    <property type="evidence" value="ECO:0007669"/>
    <property type="project" value="TreeGrafter"/>
</dbReference>
<dbReference type="GO" id="GO:0051539">
    <property type="term" value="F:4 iron, 4 sulfur cluster binding"/>
    <property type="evidence" value="ECO:0007669"/>
    <property type="project" value="UniProtKB-KW"/>
</dbReference>
<dbReference type="GO" id="GO:0061798">
    <property type="term" value="F:GTP 3',8'-cyclase activity"/>
    <property type="evidence" value="ECO:0007669"/>
    <property type="project" value="UniProtKB-EC"/>
</dbReference>
<dbReference type="CDD" id="cd01335">
    <property type="entry name" value="Radical_SAM"/>
    <property type="match status" value="1"/>
</dbReference>
<dbReference type="CDD" id="cd21117">
    <property type="entry name" value="Twitch_MoaA"/>
    <property type="match status" value="1"/>
</dbReference>
<keyword evidence="8" id="KW-0408">Iron</keyword>
<evidence type="ECO:0000256" key="8">
    <source>
        <dbReference type="ARBA" id="ARBA00023004"/>
    </source>
</evidence>
<evidence type="ECO:0000256" key="9">
    <source>
        <dbReference type="ARBA" id="ARBA00023014"/>
    </source>
</evidence>